<gene>
    <name evidence="1" type="ORF">CP970_02805</name>
</gene>
<dbReference type="RefSeq" id="WP_055554196.1">
    <property type="nucleotide sequence ID" value="NZ_CP023699.1"/>
</dbReference>
<name>A0A5J6G7S3_STRKN</name>
<dbReference type="KEGG" id="ska:CP970_02805"/>
<organism evidence="1 2">
    <name type="scientific">Streptomyces kanamyceticus</name>
    <dbReference type="NCBI Taxonomy" id="1967"/>
    <lineage>
        <taxon>Bacteria</taxon>
        <taxon>Bacillati</taxon>
        <taxon>Actinomycetota</taxon>
        <taxon>Actinomycetes</taxon>
        <taxon>Kitasatosporales</taxon>
        <taxon>Streptomycetaceae</taxon>
        <taxon>Streptomyces</taxon>
    </lineage>
</organism>
<dbReference type="EMBL" id="CP023699">
    <property type="protein sequence ID" value="QEU89978.1"/>
    <property type="molecule type" value="Genomic_DNA"/>
</dbReference>
<evidence type="ECO:0000313" key="1">
    <source>
        <dbReference type="EMBL" id="QEU89978.1"/>
    </source>
</evidence>
<evidence type="ECO:0000313" key="2">
    <source>
        <dbReference type="Proteomes" id="UP000325529"/>
    </source>
</evidence>
<dbReference type="OrthoDB" id="4762525at2"/>
<keyword evidence="2" id="KW-1185">Reference proteome</keyword>
<dbReference type="Proteomes" id="UP000325529">
    <property type="component" value="Chromosome"/>
</dbReference>
<accession>A0A5J6G7S3</accession>
<dbReference type="AlphaFoldDB" id="A0A5J6G7S3"/>
<evidence type="ECO:0008006" key="3">
    <source>
        <dbReference type="Google" id="ProtNLM"/>
    </source>
</evidence>
<protein>
    <recommendedName>
        <fullName evidence="3">Dabb family protein</fullName>
    </recommendedName>
</protein>
<proteinExistence type="predicted"/>
<reference evidence="1 2" key="1">
    <citation type="submission" date="2017-09" db="EMBL/GenBank/DDBJ databases">
        <authorList>
            <person name="Lee N."/>
            <person name="Cho B.-K."/>
        </authorList>
    </citation>
    <scope>NUCLEOTIDE SEQUENCE [LARGE SCALE GENOMIC DNA]</scope>
    <source>
        <strain evidence="1 2">ATCC 12853</strain>
    </source>
</reference>
<sequence length="106" mass="12171">MIIHTLVFSFSDAMSDAERNQFFVEMDDVILGSGLAEKIDHKPHLRLPDDDYAPVFVSSAIAEISCKDLPTLQKLTGYPELGKFRDKWQAKYPYKVIWVNHEKLTV</sequence>